<dbReference type="CDD" id="cd02440">
    <property type="entry name" value="AdoMet_MTases"/>
    <property type="match status" value="1"/>
</dbReference>
<dbReference type="InterPro" id="IPR013216">
    <property type="entry name" value="Methyltransf_11"/>
</dbReference>
<comment type="caution">
    <text evidence="3">The sequence shown here is derived from an EMBL/GenBank/DDBJ whole genome shotgun (WGS) entry which is preliminary data.</text>
</comment>
<dbReference type="Gene3D" id="3.40.50.150">
    <property type="entry name" value="Vaccinia Virus protein VP39"/>
    <property type="match status" value="1"/>
</dbReference>
<dbReference type="AlphaFoldDB" id="A0A2R5G486"/>
<accession>A0A2R5G486</accession>
<dbReference type="PANTHER" id="PTHR43861">
    <property type="entry name" value="TRANS-ACONITATE 2-METHYLTRANSFERASE-RELATED"/>
    <property type="match status" value="1"/>
</dbReference>
<keyword evidence="3" id="KW-0489">Methyltransferase</keyword>
<dbReference type="InParanoid" id="A0A2R5G486"/>
<evidence type="ECO:0000313" key="3">
    <source>
        <dbReference type="EMBL" id="GBG25836.1"/>
    </source>
</evidence>
<dbReference type="InterPro" id="IPR029063">
    <property type="entry name" value="SAM-dependent_MTases_sf"/>
</dbReference>
<dbReference type="GO" id="GO:0032259">
    <property type="term" value="P:methylation"/>
    <property type="evidence" value="ECO:0007669"/>
    <property type="project" value="UniProtKB-KW"/>
</dbReference>
<sequence>MTTEDAPAATPAAGSEPKEEPKTFSTEELFVVVVVVLPFCSVQMFPDGVNSVFLKPKEEADRLEEVYGKGQGIFENPEGRDIAMNAEKIKALLAANGLKEGATIVDLGAGTGLFLSSFAHMVGSEGKLYASEISEAFAELLRRKAAQDELVKSVTEIIVSPEDSLSIADGVADVVFICDVYHHLTYPVTVMRHVRRILKPEGKLVMIDFHRDDEKIWRKPKGWAYQHLRADQDTFRSEILSAGFTLVEEPEIDTLTENYIMIFSPNPPDAETSAPEAKSA</sequence>
<feature type="compositionally biased region" description="Low complexity" evidence="1">
    <location>
        <begin position="1"/>
        <end position="13"/>
    </location>
</feature>
<dbReference type="Proteomes" id="UP000241890">
    <property type="component" value="Unassembled WGS sequence"/>
</dbReference>
<reference evidence="3 4" key="1">
    <citation type="submission" date="2017-12" db="EMBL/GenBank/DDBJ databases">
        <title>Sequencing, de novo assembly and annotation of complete genome of a new Thraustochytrid species, strain FCC1311.</title>
        <authorList>
            <person name="Sedici K."/>
            <person name="Godart F."/>
            <person name="Aiese Cigliano R."/>
            <person name="Sanseverino W."/>
            <person name="Barakat M."/>
            <person name="Ortet P."/>
            <person name="Marechal E."/>
            <person name="Cagnac O."/>
            <person name="Amato A."/>
        </authorList>
    </citation>
    <scope>NUCLEOTIDE SEQUENCE [LARGE SCALE GENOMIC DNA]</scope>
</reference>
<keyword evidence="4" id="KW-1185">Reference proteome</keyword>
<keyword evidence="3" id="KW-0808">Transferase</keyword>
<evidence type="ECO:0000256" key="1">
    <source>
        <dbReference type="SAM" id="MobiDB-lite"/>
    </source>
</evidence>
<dbReference type="PANTHER" id="PTHR43861:SF1">
    <property type="entry name" value="TRANS-ACONITATE 2-METHYLTRANSFERASE"/>
    <property type="match status" value="1"/>
</dbReference>
<feature type="domain" description="Methyltransferase type 11" evidence="2">
    <location>
        <begin position="105"/>
        <end position="206"/>
    </location>
</feature>
<dbReference type="SUPFAM" id="SSF53335">
    <property type="entry name" value="S-adenosyl-L-methionine-dependent methyltransferases"/>
    <property type="match status" value="1"/>
</dbReference>
<dbReference type="GO" id="GO:0008757">
    <property type="term" value="F:S-adenosylmethionine-dependent methyltransferase activity"/>
    <property type="evidence" value="ECO:0007669"/>
    <property type="project" value="InterPro"/>
</dbReference>
<dbReference type="EMBL" id="BEYU01000016">
    <property type="protein sequence ID" value="GBG25836.1"/>
    <property type="molecule type" value="Genomic_DNA"/>
</dbReference>
<proteinExistence type="predicted"/>
<dbReference type="OrthoDB" id="506498at2759"/>
<dbReference type="Pfam" id="PF08241">
    <property type="entry name" value="Methyltransf_11"/>
    <property type="match status" value="1"/>
</dbReference>
<protein>
    <submittedName>
        <fullName evidence="3">Methyltransferase-like protein 7B</fullName>
    </submittedName>
</protein>
<name>A0A2R5G486_9STRA</name>
<feature type="region of interest" description="Disordered" evidence="1">
    <location>
        <begin position="1"/>
        <end position="21"/>
    </location>
</feature>
<evidence type="ECO:0000313" key="4">
    <source>
        <dbReference type="Proteomes" id="UP000241890"/>
    </source>
</evidence>
<organism evidence="3 4">
    <name type="scientific">Hondaea fermentalgiana</name>
    <dbReference type="NCBI Taxonomy" id="2315210"/>
    <lineage>
        <taxon>Eukaryota</taxon>
        <taxon>Sar</taxon>
        <taxon>Stramenopiles</taxon>
        <taxon>Bigyra</taxon>
        <taxon>Labyrinthulomycetes</taxon>
        <taxon>Thraustochytrida</taxon>
        <taxon>Thraustochytriidae</taxon>
        <taxon>Hondaea</taxon>
    </lineage>
</organism>
<evidence type="ECO:0000259" key="2">
    <source>
        <dbReference type="Pfam" id="PF08241"/>
    </source>
</evidence>
<gene>
    <name evidence="3" type="ORF">FCC1311_020552</name>
</gene>